<dbReference type="AlphaFoldDB" id="A0A1M6N3B2"/>
<dbReference type="PANTHER" id="PTHR43611">
    <property type="entry name" value="ALPHA-D-GLUCOSE 1-PHOSPHATE PHOSPHATASE"/>
    <property type="match status" value="1"/>
</dbReference>
<dbReference type="GO" id="GO:0016787">
    <property type="term" value="F:hydrolase activity"/>
    <property type="evidence" value="ECO:0007669"/>
    <property type="project" value="UniProtKB-KW"/>
</dbReference>
<dbReference type="NCBIfam" id="TIGR01509">
    <property type="entry name" value="HAD-SF-IA-v3"/>
    <property type="match status" value="1"/>
</dbReference>
<keyword evidence="2" id="KW-1185">Reference proteome</keyword>
<dbReference type="InterPro" id="IPR006439">
    <property type="entry name" value="HAD-SF_hydro_IA"/>
</dbReference>
<sequence>MIHAVVFDLGEVLSSPPSLLPELAKCLGVAEDDLATHYWEGRAGYDSGAPDADYWGPLLEAVGVKPEPELIVRLAMLDASIWSELRPTARQLLREVRATGVTVAVASNSPHAMQKAAEAAPWRRDINQLFVSATIGAMKPAPRFFDHVTSRLELDGNQIAFVDDKQENVDAAAKFGWRTHLWVSDADTRVWLTGLGVL</sequence>
<evidence type="ECO:0000313" key="1">
    <source>
        <dbReference type="EMBL" id="SHJ90221.1"/>
    </source>
</evidence>
<dbReference type="SFLD" id="SFLDG01129">
    <property type="entry name" value="C1.5:_HAD__Beta-PGM__Phosphata"/>
    <property type="match status" value="1"/>
</dbReference>
<dbReference type="RefSeq" id="WP_073191091.1">
    <property type="nucleotide sequence ID" value="NZ_FQZG01000103.1"/>
</dbReference>
<evidence type="ECO:0000313" key="2">
    <source>
        <dbReference type="Proteomes" id="UP000184512"/>
    </source>
</evidence>
<gene>
    <name evidence="1" type="ORF">SAMN02745244_03543</name>
</gene>
<dbReference type="Gene3D" id="3.40.50.1000">
    <property type="entry name" value="HAD superfamily/HAD-like"/>
    <property type="match status" value="1"/>
</dbReference>
<keyword evidence="1" id="KW-0378">Hydrolase</keyword>
<dbReference type="PANTHER" id="PTHR43611:SF3">
    <property type="entry name" value="FLAVIN MONONUCLEOTIDE HYDROLASE 1, CHLOROPLATIC"/>
    <property type="match status" value="1"/>
</dbReference>
<dbReference type="InterPro" id="IPR036412">
    <property type="entry name" value="HAD-like_sf"/>
</dbReference>
<organism evidence="1 2">
    <name type="scientific">Tessaracoccus bendigoensis DSM 12906</name>
    <dbReference type="NCBI Taxonomy" id="1123357"/>
    <lineage>
        <taxon>Bacteria</taxon>
        <taxon>Bacillati</taxon>
        <taxon>Actinomycetota</taxon>
        <taxon>Actinomycetes</taxon>
        <taxon>Propionibacteriales</taxon>
        <taxon>Propionibacteriaceae</taxon>
        <taxon>Tessaracoccus</taxon>
    </lineage>
</organism>
<name>A0A1M6N3B2_9ACTN</name>
<dbReference type="InterPro" id="IPR023214">
    <property type="entry name" value="HAD_sf"/>
</dbReference>
<protein>
    <submittedName>
        <fullName evidence="1">Putative hydrolase of the HAD superfamily</fullName>
    </submittedName>
</protein>
<dbReference type="Pfam" id="PF00702">
    <property type="entry name" value="Hydrolase"/>
    <property type="match status" value="1"/>
</dbReference>
<dbReference type="EMBL" id="FQZG01000103">
    <property type="protein sequence ID" value="SHJ90221.1"/>
    <property type="molecule type" value="Genomic_DNA"/>
</dbReference>
<dbReference type="SFLD" id="SFLDS00003">
    <property type="entry name" value="Haloacid_Dehalogenase"/>
    <property type="match status" value="1"/>
</dbReference>
<dbReference type="STRING" id="1123357.SAMN02745244_03543"/>
<dbReference type="Proteomes" id="UP000184512">
    <property type="component" value="Unassembled WGS sequence"/>
</dbReference>
<accession>A0A1M6N3B2</accession>
<reference evidence="1 2" key="1">
    <citation type="submission" date="2016-11" db="EMBL/GenBank/DDBJ databases">
        <authorList>
            <person name="Jaros S."/>
            <person name="Januszkiewicz K."/>
            <person name="Wedrychowicz H."/>
        </authorList>
    </citation>
    <scope>NUCLEOTIDE SEQUENCE [LARGE SCALE GENOMIC DNA]</scope>
    <source>
        <strain evidence="1 2">DSM 12906</strain>
    </source>
</reference>
<dbReference type="PRINTS" id="PR00413">
    <property type="entry name" value="HADHALOGNASE"/>
</dbReference>
<dbReference type="SUPFAM" id="SSF56784">
    <property type="entry name" value="HAD-like"/>
    <property type="match status" value="1"/>
</dbReference>
<proteinExistence type="predicted"/>